<dbReference type="CDD" id="cd10548">
    <property type="entry name" value="cupin_CDO"/>
    <property type="match status" value="1"/>
</dbReference>
<evidence type="ECO:0000256" key="1">
    <source>
        <dbReference type="ARBA" id="ARBA00006622"/>
    </source>
</evidence>
<keyword evidence="3" id="KW-0223">Dioxygenase</keyword>
<evidence type="ECO:0000256" key="4">
    <source>
        <dbReference type="ARBA" id="ARBA00023002"/>
    </source>
</evidence>
<evidence type="ECO:0000313" key="7">
    <source>
        <dbReference type="EMBL" id="KTD16383.1"/>
    </source>
</evidence>
<reference evidence="7 8" key="1">
    <citation type="submission" date="2015-11" db="EMBL/GenBank/DDBJ databases">
        <title>Genomic analysis of 38 Legionella species identifies large and diverse effector repertoires.</title>
        <authorList>
            <person name="Burstein D."/>
            <person name="Amaro F."/>
            <person name="Zusman T."/>
            <person name="Lifshitz Z."/>
            <person name="Cohen O."/>
            <person name="Gilbert J.A."/>
            <person name="Pupko T."/>
            <person name="Shuman H.A."/>
            <person name="Segal G."/>
        </authorList>
    </citation>
    <scope>NUCLEOTIDE SEQUENCE [LARGE SCALE GENOMIC DNA]</scope>
    <source>
        <strain evidence="7 8">BL-540</strain>
    </source>
</reference>
<dbReference type="EMBL" id="LNYJ01000011">
    <property type="protein sequence ID" value="KTD16383.1"/>
    <property type="molecule type" value="Genomic_DNA"/>
</dbReference>
<gene>
    <name evidence="7" type="ORF">Ljor_0689</name>
</gene>
<feature type="binding site" evidence="6">
    <location>
        <position position="89"/>
    </location>
    <ligand>
        <name>Fe cation</name>
        <dbReference type="ChEBI" id="CHEBI:24875"/>
        <note>catalytic</note>
    </ligand>
</feature>
<evidence type="ECO:0000256" key="2">
    <source>
        <dbReference type="ARBA" id="ARBA00022723"/>
    </source>
</evidence>
<dbReference type="GO" id="GO:0016702">
    <property type="term" value="F:oxidoreductase activity, acting on single donors with incorporation of molecular oxygen, incorporation of two atoms of oxygen"/>
    <property type="evidence" value="ECO:0007669"/>
    <property type="project" value="InterPro"/>
</dbReference>
<evidence type="ECO:0000256" key="6">
    <source>
        <dbReference type="PIRSR" id="PIRSR610300-51"/>
    </source>
</evidence>
<keyword evidence="5 6" id="KW-0408">Iron</keyword>
<evidence type="ECO:0000256" key="5">
    <source>
        <dbReference type="ARBA" id="ARBA00023004"/>
    </source>
</evidence>
<dbReference type="InterPro" id="IPR010300">
    <property type="entry name" value="CDO_1"/>
</dbReference>
<organism evidence="7 8">
    <name type="scientific">Legionella jordanis</name>
    <dbReference type="NCBI Taxonomy" id="456"/>
    <lineage>
        <taxon>Bacteria</taxon>
        <taxon>Pseudomonadati</taxon>
        <taxon>Pseudomonadota</taxon>
        <taxon>Gammaproteobacteria</taxon>
        <taxon>Legionellales</taxon>
        <taxon>Legionellaceae</taxon>
        <taxon>Legionella</taxon>
    </lineage>
</organism>
<dbReference type="OrthoDB" id="7059163at2"/>
<dbReference type="GO" id="GO:0008198">
    <property type="term" value="F:ferrous iron binding"/>
    <property type="evidence" value="ECO:0007669"/>
    <property type="project" value="TreeGrafter"/>
</dbReference>
<accession>A0A0W0V8F9</accession>
<dbReference type="PANTHER" id="PTHR12918:SF1">
    <property type="entry name" value="CYSTEINE DIOXYGENASE TYPE 1"/>
    <property type="match status" value="1"/>
</dbReference>
<keyword evidence="4" id="KW-0560">Oxidoreductase</keyword>
<dbReference type="Gene3D" id="2.60.120.10">
    <property type="entry name" value="Jelly Rolls"/>
    <property type="match status" value="1"/>
</dbReference>
<feature type="binding site" evidence="6">
    <location>
        <position position="146"/>
    </location>
    <ligand>
        <name>Fe cation</name>
        <dbReference type="ChEBI" id="CHEBI:24875"/>
        <note>catalytic</note>
    </ligand>
</feature>
<comment type="similarity">
    <text evidence="1">Belongs to the cysteine dioxygenase family.</text>
</comment>
<feature type="binding site" evidence="6">
    <location>
        <position position="91"/>
    </location>
    <ligand>
        <name>Fe cation</name>
        <dbReference type="ChEBI" id="CHEBI:24875"/>
        <note>catalytic</note>
    </ligand>
</feature>
<proteinExistence type="inferred from homology"/>
<evidence type="ECO:0000256" key="3">
    <source>
        <dbReference type="ARBA" id="ARBA00022964"/>
    </source>
</evidence>
<dbReference type="RefSeq" id="WP_058470243.1">
    <property type="nucleotide sequence ID" value="NZ_CAAAIC010000004.1"/>
</dbReference>
<dbReference type="InterPro" id="IPR014710">
    <property type="entry name" value="RmlC-like_jellyroll"/>
</dbReference>
<dbReference type="PANTHER" id="PTHR12918">
    <property type="entry name" value="CYSTEINE DIOXYGENASE"/>
    <property type="match status" value="1"/>
</dbReference>
<comment type="caution">
    <text evidence="7">The sequence shown here is derived from an EMBL/GenBank/DDBJ whole genome shotgun (WGS) entry which is preliminary data.</text>
</comment>
<keyword evidence="2 6" id="KW-0479">Metal-binding</keyword>
<keyword evidence="8" id="KW-1185">Reference proteome</keyword>
<dbReference type="AlphaFoldDB" id="A0A0W0V8F9"/>
<dbReference type="SUPFAM" id="SSF51182">
    <property type="entry name" value="RmlC-like cupins"/>
    <property type="match status" value="1"/>
</dbReference>
<name>A0A0W0V8F9_9GAMM</name>
<protein>
    <submittedName>
        <fullName evidence="7">Putative Cupin region protein</fullName>
    </submittedName>
</protein>
<evidence type="ECO:0000313" key="8">
    <source>
        <dbReference type="Proteomes" id="UP000055035"/>
    </source>
</evidence>
<dbReference type="PATRIC" id="fig|456.5.peg.730"/>
<dbReference type="STRING" id="456.Ljor_0689"/>
<dbReference type="InterPro" id="IPR011051">
    <property type="entry name" value="RmlC_Cupin_sf"/>
</dbReference>
<sequence>MNPAIPKQLVPLITELRALKIFEQDSASNVAQVSKILKPWVSTDEWLEEQYLSVDLDKGYTSWLLHEEADHSLAVNLLAWQPSREITPHDHKTWGVVGCVRGIEENYFWTRLDDGTKPGYAKIKRGGAPLRCRPGDIITLAEDDIHSVINVSNSVAISLHVYGKNLNYTRRHQYDPVNDKIEEFLVDFN</sequence>
<dbReference type="Proteomes" id="UP000055035">
    <property type="component" value="Unassembled WGS sequence"/>
</dbReference>
<dbReference type="Pfam" id="PF05995">
    <property type="entry name" value="CDO_I"/>
    <property type="match status" value="1"/>
</dbReference>